<reference evidence="2 3" key="1">
    <citation type="submission" date="2016-10" db="EMBL/GenBank/DDBJ databases">
        <authorList>
            <person name="de Groot N.N."/>
        </authorList>
    </citation>
    <scope>NUCLEOTIDE SEQUENCE [LARGE SCALE GENOMIC DNA]</scope>
    <source>
        <strain evidence="2 3">CGMCC 1.10434</strain>
    </source>
</reference>
<feature type="transmembrane region" description="Helical" evidence="1">
    <location>
        <begin position="56"/>
        <end position="76"/>
    </location>
</feature>
<dbReference type="EMBL" id="FODJ01000001">
    <property type="protein sequence ID" value="SEN49876.1"/>
    <property type="molecule type" value="Genomic_DNA"/>
</dbReference>
<dbReference type="OrthoDB" id="1938499at2"/>
<feature type="transmembrane region" description="Helical" evidence="1">
    <location>
        <begin position="125"/>
        <end position="143"/>
    </location>
</feature>
<evidence type="ECO:0000313" key="3">
    <source>
        <dbReference type="Proteomes" id="UP000199300"/>
    </source>
</evidence>
<evidence type="ECO:0000313" key="2">
    <source>
        <dbReference type="EMBL" id="SEN49876.1"/>
    </source>
</evidence>
<organism evidence="2 3">
    <name type="scientific">Amphibacillus marinus</name>
    <dbReference type="NCBI Taxonomy" id="872970"/>
    <lineage>
        <taxon>Bacteria</taxon>
        <taxon>Bacillati</taxon>
        <taxon>Bacillota</taxon>
        <taxon>Bacilli</taxon>
        <taxon>Bacillales</taxon>
        <taxon>Bacillaceae</taxon>
        <taxon>Amphibacillus</taxon>
    </lineage>
</organism>
<dbReference type="RefSeq" id="WP_091493792.1">
    <property type="nucleotide sequence ID" value="NZ_FODJ01000001.1"/>
</dbReference>
<feature type="transmembrane region" description="Helical" evidence="1">
    <location>
        <begin position="82"/>
        <end position="104"/>
    </location>
</feature>
<evidence type="ECO:0000256" key="1">
    <source>
        <dbReference type="SAM" id="Phobius"/>
    </source>
</evidence>
<sequence length="189" mass="21467">MQSYRRIFWSFIFATFNLHIGALTIIPPFIGWIVVYSGLLTLGIKAREQALARQRITCVCLIVLSALNGFLMLINASGLFRMLLPILVMVGELVFFHFLFSAIVEHFKTIEYFELATIYAKKDRTYLVLKGLATLFMTVSLSLNHQLLGLGGAILTLIALIHVLTALYWLNKGAEQLLRRRQQALTFRS</sequence>
<name>A0A1H8H0W3_9BACI</name>
<gene>
    <name evidence="2" type="ORF">SAMN04488134_101225</name>
</gene>
<keyword evidence="1" id="KW-0812">Transmembrane</keyword>
<accession>A0A1H8H0W3</accession>
<keyword evidence="1" id="KW-1133">Transmembrane helix</keyword>
<feature type="transmembrane region" description="Helical" evidence="1">
    <location>
        <begin position="20"/>
        <end position="44"/>
    </location>
</feature>
<protein>
    <submittedName>
        <fullName evidence="2">Uncharacterized protein</fullName>
    </submittedName>
</protein>
<keyword evidence="1" id="KW-0472">Membrane</keyword>
<keyword evidence="3" id="KW-1185">Reference proteome</keyword>
<feature type="transmembrane region" description="Helical" evidence="1">
    <location>
        <begin position="149"/>
        <end position="170"/>
    </location>
</feature>
<dbReference type="AlphaFoldDB" id="A0A1H8H0W3"/>
<proteinExistence type="predicted"/>
<dbReference type="Proteomes" id="UP000199300">
    <property type="component" value="Unassembled WGS sequence"/>
</dbReference>
<dbReference type="STRING" id="872970.SAMN04488134_101225"/>